<dbReference type="OrthoDB" id="9808602at2"/>
<keyword evidence="3" id="KW-1133">Transmembrane helix</keyword>
<comment type="similarity">
    <text evidence="1">Belongs to the bacterial sugar transferase family.</text>
</comment>
<dbReference type="Proteomes" id="UP000298337">
    <property type="component" value="Unassembled WGS sequence"/>
</dbReference>
<organism evidence="5 6">
    <name type="scientific">Hymenobacter fodinae</name>
    <dbReference type="NCBI Taxonomy" id="2510796"/>
    <lineage>
        <taxon>Bacteria</taxon>
        <taxon>Pseudomonadati</taxon>
        <taxon>Bacteroidota</taxon>
        <taxon>Cytophagia</taxon>
        <taxon>Cytophagales</taxon>
        <taxon>Hymenobacteraceae</taxon>
        <taxon>Hymenobacter</taxon>
    </lineage>
</organism>
<dbReference type="PANTHER" id="PTHR30576">
    <property type="entry name" value="COLANIC BIOSYNTHESIS UDP-GLUCOSE LIPID CARRIER TRANSFERASE"/>
    <property type="match status" value="1"/>
</dbReference>
<proteinExistence type="inferred from homology"/>
<accession>A0A4Z0PEX6</accession>
<evidence type="ECO:0000313" key="5">
    <source>
        <dbReference type="EMBL" id="TGE10219.1"/>
    </source>
</evidence>
<dbReference type="AlphaFoldDB" id="A0A4Z0PEX6"/>
<feature type="domain" description="Bacterial sugar transferase" evidence="4">
    <location>
        <begin position="60"/>
        <end position="300"/>
    </location>
</feature>
<evidence type="ECO:0000256" key="2">
    <source>
        <dbReference type="SAM" id="MobiDB-lite"/>
    </source>
</evidence>
<evidence type="ECO:0000313" key="6">
    <source>
        <dbReference type="Proteomes" id="UP000298337"/>
    </source>
</evidence>
<feature type="transmembrane region" description="Helical" evidence="3">
    <location>
        <begin position="65"/>
        <end position="88"/>
    </location>
</feature>
<dbReference type="PANTHER" id="PTHR30576:SF0">
    <property type="entry name" value="UNDECAPRENYL-PHOSPHATE N-ACETYLGALACTOSAMINYL 1-PHOSPHATE TRANSFERASE-RELATED"/>
    <property type="match status" value="1"/>
</dbReference>
<feature type="region of interest" description="Disordered" evidence="2">
    <location>
        <begin position="11"/>
        <end position="47"/>
    </location>
</feature>
<keyword evidence="3" id="KW-0472">Membrane</keyword>
<evidence type="ECO:0000256" key="1">
    <source>
        <dbReference type="ARBA" id="ARBA00006464"/>
    </source>
</evidence>
<keyword evidence="3" id="KW-0812">Transmembrane</keyword>
<evidence type="ECO:0000259" key="4">
    <source>
        <dbReference type="Pfam" id="PF02397"/>
    </source>
</evidence>
<dbReference type="Pfam" id="PF02397">
    <property type="entry name" value="Bac_transf"/>
    <property type="match status" value="1"/>
</dbReference>
<protein>
    <submittedName>
        <fullName evidence="5">Sugar transferase</fullName>
    </submittedName>
</protein>
<keyword evidence="6" id="KW-1185">Reference proteome</keyword>
<evidence type="ECO:0000256" key="3">
    <source>
        <dbReference type="SAM" id="Phobius"/>
    </source>
</evidence>
<dbReference type="EMBL" id="SRLA01000001">
    <property type="protein sequence ID" value="TGE10219.1"/>
    <property type="molecule type" value="Genomic_DNA"/>
</dbReference>
<name>A0A4Z0PEX6_9BACT</name>
<keyword evidence="5" id="KW-0808">Transferase</keyword>
<comment type="caution">
    <text evidence="5">The sequence shown here is derived from an EMBL/GenBank/DDBJ whole genome shotgun (WGS) entry which is preliminary data.</text>
</comment>
<gene>
    <name evidence="5" type="ORF">EU556_05205</name>
</gene>
<reference evidence="5 6" key="1">
    <citation type="submission" date="2019-04" db="EMBL/GenBank/DDBJ databases">
        <authorList>
            <person name="Feng G."/>
            <person name="Zhang J."/>
            <person name="Zhu H."/>
        </authorList>
    </citation>
    <scope>NUCLEOTIDE SEQUENCE [LARGE SCALE GENOMIC DNA]</scope>
    <source>
        <strain evidence="5 6">92R-1</strain>
    </source>
</reference>
<dbReference type="InterPro" id="IPR003362">
    <property type="entry name" value="Bact_transf"/>
</dbReference>
<sequence length="305" mass="34394">MNASITNLLFQETIPDRSRPQIPAPTPEAKTTGPSSPVEPPKSTSDFTQRPPKVRFLLGKRIFDVLFATLALICLSPLFLLVAILIKLESKGPVFYYSYRVGMGYKIFKFWKFRSMRPDADKLLASMKGLNQYQASADQETTYVSPLCPKCRTQGMSCRQQLIDSKGEVICESQYQLAKKLEAEATFIKIANDPRVTRIGQFIRNTSIDELPQLFNVLRGDMSIVGNRPLPLYEAEKITTDEFAARFMAPAGITGLWQVSKRGSKSMSAEERKLLDVEYAKNYSLLKDLQIVCKTIPALFQKENV</sequence>
<dbReference type="GO" id="GO:0016780">
    <property type="term" value="F:phosphotransferase activity, for other substituted phosphate groups"/>
    <property type="evidence" value="ECO:0007669"/>
    <property type="project" value="TreeGrafter"/>
</dbReference>